<name>A0A1V9G6Q9_9BACT</name>
<reference evidence="4 5" key="1">
    <citation type="submission" date="2016-03" db="EMBL/GenBank/DDBJ databases">
        <title>Niastella vici sp. nov., isolated from farmland soil.</title>
        <authorList>
            <person name="Chen L."/>
            <person name="Wang D."/>
            <person name="Yang S."/>
            <person name="Wang G."/>
        </authorList>
    </citation>
    <scope>NUCLEOTIDE SEQUENCE [LARGE SCALE GENOMIC DNA]</scope>
    <source>
        <strain evidence="4 5">DJ57</strain>
    </source>
</reference>
<keyword evidence="5" id="KW-1185">Reference proteome</keyword>
<dbReference type="InterPro" id="IPR001647">
    <property type="entry name" value="HTH_TetR"/>
</dbReference>
<proteinExistence type="predicted"/>
<dbReference type="Gene3D" id="1.10.357.10">
    <property type="entry name" value="Tetracycline Repressor, domain 2"/>
    <property type="match status" value="1"/>
</dbReference>
<evidence type="ECO:0000256" key="2">
    <source>
        <dbReference type="PROSITE-ProRule" id="PRU00335"/>
    </source>
</evidence>
<dbReference type="EMBL" id="LVYD01000002">
    <property type="protein sequence ID" value="OQP66335.1"/>
    <property type="molecule type" value="Genomic_DNA"/>
</dbReference>
<accession>A0A1V9G6Q9</accession>
<protein>
    <recommendedName>
        <fullName evidence="3">HTH tetR-type domain-containing protein</fullName>
    </recommendedName>
</protein>
<evidence type="ECO:0000259" key="3">
    <source>
        <dbReference type="PROSITE" id="PS50977"/>
    </source>
</evidence>
<gene>
    <name evidence="4" type="ORF">A3860_12590</name>
</gene>
<dbReference type="AlphaFoldDB" id="A0A1V9G6Q9"/>
<keyword evidence="1 2" id="KW-0238">DNA-binding</keyword>
<dbReference type="SUPFAM" id="SSF46689">
    <property type="entry name" value="Homeodomain-like"/>
    <property type="match status" value="1"/>
</dbReference>
<evidence type="ECO:0000313" key="4">
    <source>
        <dbReference type="EMBL" id="OQP66335.1"/>
    </source>
</evidence>
<dbReference type="Pfam" id="PF00440">
    <property type="entry name" value="TetR_N"/>
    <property type="match status" value="1"/>
</dbReference>
<organism evidence="4 5">
    <name type="scientific">Niastella vici</name>
    <dbReference type="NCBI Taxonomy" id="1703345"/>
    <lineage>
        <taxon>Bacteria</taxon>
        <taxon>Pseudomonadati</taxon>
        <taxon>Bacteroidota</taxon>
        <taxon>Chitinophagia</taxon>
        <taxon>Chitinophagales</taxon>
        <taxon>Chitinophagaceae</taxon>
        <taxon>Niastella</taxon>
    </lineage>
</organism>
<feature type="domain" description="HTH tetR-type" evidence="3">
    <location>
        <begin position="6"/>
        <end position="66"/>
    </location>
</feature>
<dbReference type="PROSITE" id="PS50977">
    <property type="entry name" value="HTH_TETR_2"/>
    <property type="match status" value="1"/>
</dbReference>
<sequence length="196" mass="23266">MRTKDAQKEVLIRQKTMEIVVKEGLDGFSMHKLAASVGISVNTIYLNFKNKEDLIIKVYQGVVKKMEQVLLEEFNPEMDFATGLKLQWKNRLRYFTKYPLHIEFTEQIRHSPIYEKVMQLQGKKFTATMAQFYERAIKNKELIRFPLEIYWSLAYAPLFQLLKFHRQNKSFTGKKFVLTEKKFNQVFSRVLISLTP</sequence>
<evidence type="ECO:0000256" key="1">
    <source>
        <dbReference type="ARBA" id="ARBA00023125"/>
    </source>
</evidence>
<dbReference type="RefSeq" id="WP_081145272.1">
    <property type="nucleotide sequence ID" value="NZ_LVYD01000002.1"/>
</dbReference>
<dbReference type="OrthoDB" id="6430772at2"/>
<comment type="caution">
    <text evidence="4">The sequence shown here is derived from an EMBL/GenBank/DDBJ whole genome shotgun (WGS) entry which is preliminary data.</text>
</comment>
<dbReference type="STRING" id="1703345.A3860_12590"/>
<evidence type="ECO:0000313" key="5">
    <source>
        <dbReference type="Proteomes" id="UP000192796"/>
    </source>
</evidence>
<dbReference type="Proteomes" id="UP000192796">
    <property type="component" value="Unassembled WGS sequence"/>
</dbReference>
<feature type="DNA-binding region" description="H-T-H motif" evidence="2">
    <location>
        <begin position="29"/>
        <end position="48"/>
    </location>
</feature>
<dbReference type="GO" id="GO:0003677">
    <property type="term" value="F:DNA binding"/>
    <property type="evidence" value="ECO:0007669"/>
    <property type="project" value="UniProtKB-UniRule"/>
</dbReference>
<dbReference type="InterPro" id="IPR009057">
    <property type="entry name" value="Homeodomain-like_sf"/>
</dbReference>